<dbReference type="GO" id="GO:0016787">
    <property type="term" value="F:hydrolase activity"/>
    <property type="evidence" value="ECO:0007669"/>
    <property type="project" value="UniProtKB-KW"/>
</dbReference>
<dbReference type="EMBL" id="JAWXYG010000008">
    <property type="protein sequence ID" value="KAK4264273.1"/>
    <property type="molecule type" value="Genomic_DNA"/>
</dbReference>
<evidence type="ECO:0000256" key="1">
    <source>
        <dbReference type="ARBA" id="ARBA00004123"/>
    </source>
</evidence>
<evidence type="ECO:0000259" key="8">
    <source>
        <dbReference type="Pfam" id="PF18117"/>
    </source>
</evidence>
<evidence type="ECO:0008006" key="11">
    <source>
        <dbReference type="Google" id="ProtNLM"/>
    </source>
</evidence>
<dbReference type="GO" id="GO:0006629">
    <property type="term" value="P:lipid metabolic process"/>
    <property type="evidence" value="ECO:0007669"/>
    <property type="project" value="InterPro"/>
</dbReference>
<comment type="caution">
    <text evidence="9">The sequence shown here is derived from an EMBL/GenBank/DDBJ whole genome shotgun (WGS) entry which is preliminary data.</text>
</comment>
<comment type="subcellular location">
    <subcellularLocation>
        <location evidence="2">Cytoplasm</location>
    </subcellularLocation>
    <subcellularLocation>
        <location evidence="1">Nucleus</location>
    </subcellularLocation>
</comment>
<keyword evidence="6" id="KW-0539">Nucleus</keyword>
<reference evidence="9" key="1">
    <citation type="submission" date="2023-10" db="EMBL/GenBank/DDBJ databases">
        <title>Chromosome-level genome of the transformable northern wattle, Acacia crassicarpa.</title>
        <authorList>
            <person name="Massaro I."/>
            <person name="Sinha N.R."/>
            <person name="Poethig S."/>
            <person name="Leichty A.R."/>
        </authorList>
    </citation>
    <scope>NUCLEOTIDE SEQUENCE</scope>
    <source>
        <strain evidence="9">Acra3RX</strain>
        <tissue evidence="9">Leaf</tissue>
    </source>
</reference>
<dbReference type="GO" id="GO:0005634">
    <property type="term" value="C:nucleus"/>
    <property type="evidence" value="ECO:0007669"/>
    <property type="project" value="UniProtKB-SubCell"/>
</dbReference>
<keyword evidence="4" id="KW-0378">Hydrolase</keyword>
<organism evidence="9 10">
    <name type="scientific">Acacia crassicarpa</name>
    <name type="common">northern wattle</name>
    <dbReference type="NCBI Taxonomy" id="499986"/>
    <lineage>
        <taxon>Eukaryota</taxon>
        <taxon>Viridiplantae</taxon>
        <taxon>Streptophyta</taxon>
        <taxon>Embryophyta</taxon>
        <taxon>Tracheophyta</taxon>
        <taxon>Spermatophyta</taxon>
        <taxon>Magnoliopsida</taxon>
        <taxon>eudicotyledons</taxon>
        <taxon>Gunneridae</taxon>
        <taxon>Pentapetalae</taxon>
        <taxon>rosids</taxon>
        <taxon>fabids</taxon>
        <taxon>Fabales</taxon>
        <taxon>Fabaceae</taxon>
        <taxon>Caesalpinioideae</taxon>
        <taxon>mimosoid clade</taxon>
        <taxon>Acacieae</taxon>
        <taxon>Acacia</taxon>
    </lineage>
</organism>
<dbReference type="Pfam" id="PF01764">
    <property type="entry name" value="Lipase_3"/>
    <property type="match status" value="1"/>
</dbReference>
<keyword evidence="3" id="KW-0963">Cytoplasm</keyword>
<evidence type="ECO:0000259" key="7">
    <source>
        <dbReference type="Pfam" id="PF01764"/>
    </source>
</evidence>
<evidence type="ECO:0000313" key="9">
    <source>
        <dbReference type="EMBL" id="KAK4264273.1"/>
    </source>
</evidence>
<evidence type="ECO:0000256" key="5">
    <source>
        <dbReference type="ARBA" id="ARBA00022821"/>
    </source>
</evidence>
<dbReference type="Pfam" id="PF18117">
    <property type="entry name" value="EDS1_EP"/>
    <property type="match status" value="1"/>
</dbReference>
<dbReference type="PANTHER" id="PTHR47090:SF2">
    <property type="entry name" value="PROTEIN EDS1-RELATED"/>
    <property type="match status" value="1"/>
</dbReference>
<accession>A0AAE1J7C4</accession>
<proteinExistence type="predicted"/>
<keyword evidence="5" id="KW-0611">Plant defense</keyword>
<evidence type="ECO:0000256" key="4">
    <source>
        <dbReference type="ARBA" id="ARBA00022801"/>
    </source>
</evidence>
<protein>
    <recommendedName>
        <fullName evidence="11">Protein EDS1L-like</fullName>
    </recommendedName>
</protein>
<dbReference type="Proteomes" id="UP001293593">
    <property type="component" value="Unassembled WGS sequence"/>
</dbReference>
<feature type="domain" description="EDS1 EP" evidence="8">
    <location>
        <begin position="403"/>
        <end position="584"/>
    </location>
</feature>
<dbReference type="Gene3D" id="3.40.50.1820">
    <property type="entry name" value="alpha/beta hydrolase"/>
    <property type="match status" value="1"/>
</dbReference>
<evidence type="ECO:0000313" key="10">
    <source>
        <dbReference type="Proteomes" id="UP001293593"/>
    </source>
</evidence>
<gene>
    <name evidence="9" type="ORF">QN277_025476</name>
</gene>
<dbReference type="InterPro" id="IPR029058">
    <property type="entry name" value="AB_hydrolase_fold"/>
</dbReference>
<dbReference type="InterPro" id="IPR044214">
    <property type="entry name" value="EDS1-like"/>
</dbReference>
<sequence length="601" mass="68728">MASESLGAVLGVEEDLIEKASKQAFSSHEDKPFLSEEYRSSASSSSSSLIISFAPSWSLSDWHSDKTKIDLFLFPSLRSIGNDERAEVHKASLSRFQSLVTNQSFQSEVENATTAGKRIVFTGHSSGGPMAILATLWKLERDRKQTDRRSISPVCLTFGSPLIGNHIFSHATKREDWSRFFIHFVLKYDIVPRISLAPFVERTIDPILQVLSKKGSPPEPVRYSELYNTVLENAATVASHQACNLMGSTNLLLETMKNFVVLSPYRPFGTFVLCTGNGRLVVMKNSEAVLQVLFHSAVLNEQEEEGDEGAAKKVWQHLEYVKEVEESCLEMQNVVYLDKLEEVPLSRDNCSKHDDAANVDSALNDLGLGTRARLCLRAAGELEKQKYRNQEKIDKAKAESKMKELEVYRKISRDLGVGYYDAFKLQNDKEDDFQANVKRLELAGLWDEIIEMLKRYELPDEFEGNPDWVKMGTEFRQMVEPLDIANYYRHLKNEDTGPYMDRGRPKRYRYTQRWVEHMNRLEKGASSESCFWAETEELVSKTNKKAFDGDFKKRVEKLEEDLNKWSEKGDVLLAETTFMKWWNGKLPQDYKSGKFVCQTVL</sequence>
<feature type="domain" description="Fungal lipase-type" evidence="7">
    <location>
        <begin position="85"/>
        <end position="196"/>
    </location>
</feature>
<dbReference type="AlphaFoldDB" id="A0AAE1J7C4"/>
<dbReference type="PANTHER" id="PTHR47090">
    <property type="entry name" value="PROTEIN EDS1-RELATED"/>
    <property type="match status" value="1"/>
</dbReference>
<evidence type="ECO:0000256" key="3">
    <source>
        <dbReference type="ARBA" id="ARBA00022490"/>
    </source>
</evidence>
<evidence type="ECO:0000256" key="6">
    <source>
        <dbReference type="ARBA" id="ARBA00023242"/>
    </source>
</evidence>
<dbReference type="SUPFAM" id="SSF53474">
    <property type="entry name" value="alpha/beta-Hydrolases"/>
    <property type="match status" value="1"/>
</dbReference>
<dbReference type="GO" id="GO:0005737">
    <property type="term" value="C:cytoplasm"/>
    <property type="evidence" value="ECO:0007669"/>
    <property type="project" value="UniProtKB-SubCell"/>
</dbReference>
<name>A0AAE1J7C4_9FABA</name>
<dbReference type="InterPro" id="IPR041266">
    <property type="entry name" value="EDS1_EP"/>
</dbReference>
<dbReference type="InterPro" id="IPR002921">
    <property type="entry name" value="Fungal_lipase-type"/>
</dbReference>
<dbReference type="GO" id="GO:0006952">
    <property type="term" value="P:defense response"/>
    <property type="evidence" value="ECO:0007669"/>
    <property type="project" value="UniProtKB-KW"/>
</dbReference>
<keyword evidence="10" id="KW-1185">Reference proteome</keyword>
<evidence type="ECO:0000256" key="2">
    <source>
        <dbReference type="ARBA" id="ARBA00004496"/>
    </source>
</evidence>